<dbReference type="AlphaFoldDB" id="A0A3P8IX82"/>
<dbReference type="EMBL" id="UZAN01061035">
    <property type="protein sequence ID" value="VDP92845.1"/>
    <property type="molecule type" value="Genomic_DNA"/>
</dbReference>
<gene>
    <name evidence="2" type="ORF">ECPE_LOCUS15573</name>
</gene>
<accession>A0A3P8IX82</accession>
<reference evidence="2 3" key="1">
    <citation type="submission" date="2018-11" db="EMBL/GenBank/DDBJ databases">
        <authorList>
            <consortium name="Pathogen Informatics"/>
        </authorList>
    </citation>
    <scope>NUCLEOTIDE SEQUENCE [LARGE SCALE GENOMIC DNA]</scope>
    <source>
        <strain evidence="2 3">Egypt</strain>
    </source>
</reference>
<evidence type="ECO:0000256" key="1">
    <source>
        <dbReference type="SAM" id="MobiDB-lite"/>
    </source>
</evidence>
<protein>
    <submittedName>
        <fullName evidence="2">Uncharacterized protein</fullName>
    </submittedName>
</protein>
<name>A0A3P8IX82_9TREM</name>
<evidence type="ECO:0000313" key="2">
    <source>
        <dbReference type="EMBL" id="VDP92845.1"/>
    </source>
</evidence>
<organism evidence="2 3">
    <name type="scientific">Echinostoma caproni</name>
    <dbReference type="NCBI Taxonomy" id="27848"/>
    <lineage>
        <taxon>Eukaryota</taxon>
        <taxon>Metazoa</taxon>
        <taxon>Spiralia</taxon>
        <taxon>Lophotrochozoa</taxon>
        <taxon>Platyhelminthes</taxon>
        <taxon>Trematoda</taxon>
        <taxon>Digenea</taxon>
        <taxon>Plagiorchiida</taxon>
        <taxon>Echinostomata</taxon>
        <taxon>Echinostomatoidea</taxon>
        <taxon>Echinostomatidae</taxon>
        <taxon>Echinostoma</taxon>
    </lineage>
</organism>
<keyword evidence="3" id="KW-1185">Reference proteome</keyword>
<proteinExistence type="predicted"/>
<sequence>MSSLVPALLALLEADKRNWHIYTATSNTESDHDDICSPPDAQSRTSPSATSSVSNTPPAPRCSVDLSVPGMKHAFTTRKQISEASSSLDEDTFYSTVSPLLNALVQFLGGHRVSFRTQPISDQCGILSQITELIMTTVEPELTDFEQITRCMADCLVLRSLCHVLSSVFHNRYKLSTAAVTDPSQFSANTDICSQFTEFAKQYDSAIRLLSEHLVDLSAMYCNNLIVDVHLPDQTGCANNWSGLECNRNVRTLDAFLHRLWHCLGQSCPAGLSRQLLAHIGAQCLGSFVQLFATEEYAVGTDPIVARNDAWITLRTAEFCLFASSEHVTDVVGLNQRSLDISLIHSTAALLAQLLLCRHMPDACWSKYVIPIWRPNCLYPARPGL</sequence>
<feature type="compositionally biased region" description="Low complexity" evidence="1">
    <location>
        <begin position="41"/>
        <end position="56"/>
    </location>
</feature>
<feature type="region of interest" description="Disordered" evidence="1">
    <location>
        <begin position="28"/>
        <end position="63"/>
    </location>
</feature>
<dbReference type="Proteomes" id="UP000272942">
    <property type="component" value="Unassembled WGS sequence"/>
</dbReference>
<dbReference type="OrthoDB" id="6263911at2759"/>
<evidence type="ECO:0000313" key="3">
    <source>
        <dbReference type="Proteomes" id="UP000272942"/>
    </source>
</evidence>